<name>A0ABY9RNV1_9ACTN</name>
<proteinExistence type="predicted"/>
<keyword evidence="2" id="KW-1185">Reference proteome</keyword>
<dbReference type="Proteomes" id="UP001250858">
    <property type="component" value="Chromosome"/>
</dbReference>
<dbReference type="NCBIfam" id="NF038160">
    <property type="entry name" value="lanthi_III_c"/>
    <property type="match status" value="1"/>
</dbReference>
<evidence type="ECO:0000313" key="2">
    <source>
        <dbReference type="Proteomes" id="UP001250858"/>
    </source>
</evidence>
<accession>A0ABY9RNV1</accession>
<gene>
    <name evidence="1" type="ORF">RGF97_01985</name>
</gene>
<protein>
    <submittedName>
        <fullName evidence="1">Class III lanthipeptide</fullName>
    </submittedName>
</protein>
<dbReference type="NCBIfam" id="NF038154">
    <property type="entry name" value="lanthi_III_a"/>
    <property type="match status" value="1"/>
</dbReference>
<evidence type="ECO:0000313" key="1">
    <source>
        <dbReference type="EMBL" id="WMX43878.1"/>
    </source>
</evidence>
<dbReference type="EMBL" id="CP133762">
    <property type="protein sequence ID" value="WMX43878.1"/>
    <property type="molecule type" value="Genomic_DNA"/>
</dbReference>
<dbReference type="RefSeq" id="WP_219825165.1">
    <property type="nucleotide sequence ID" value="NZ_CP133762.1"/>
</dbReference>
<sequence length="37" mass="3741">MSSVLKLQQLDPTVANSSAAVVSLTSSSSNCCSTKPV</sequence>
<reference evidence="1 2" key="1">
    <citation type="submission" date="2023-09" db="EMBL/GenBank/DDBJ databases">
        <title>Complete genome of Streptomyces roseicoloratus T14.</title>
        <authorList>
            <person name="Bashizi T."/>
            <person name="Kim M.-J."/>
            <person name="Lee G."/>
            <person name="Tagele S.B."/>
            <person name="Shin J.-H."/>
        </authorList>
    </citation>
    <scope>NUCLEOTIDE SEQUENCE [LARGE SCALE GENOMIC DNA]</scope>
    <source>
        <strain evidence="1 2">T14</strain>
    </source>
</reference>
<organism evidence="1 2">
    <name type="scientific">Streptomyces roseicoloratus</name>
    <dbReference type="NCBI Taxonomy" id="2508722"/>
    <lineage>
        <taxon>Bacteria</taxon>
        <taxon>Bacillati</taxon>
        <taxon>Actinomycetota</taxon>
        <taxon>Actinomycetes</taxon>
        <taxon>Kitasatosporales</taxon>
        <taxon>Streptomycetaceae</taxon>
        <taxon>Streptomyces</taxon>
    </lineage>
</organism>